<proteinExistence type="predicted"/>
<sequence>MKLYARIGLATCLTLSSAAIASAADIAPLLAPTAQQQETESGWKFTVAPYFWMAGLTGDTAQFGLPEVHIDSSFGDIWDHLDFAFMATGEARNGPYSIFGDVIYTDLSADGHTPNGILANSVDVKSKTFAGLLGVGYAIYEDQSSNLDFVGGLKVWSVDSTLSFSGGLLNGRKREDSATWVDAVAGLRGAYYFTPEFYMTGWGLVGAGGADLDWDAALGLGYKFTDTISVVAGYRALGVDYSDDGFKFDAVQHGPILGVAIHF</sequence>
<comment type="caution">
    <text evidence="2">The sequence shown here is derived from an EMBL/GenBank/DDBJ whole genome shotgun (WGS) entry which is preliminary data.</text>
</comment>
<feature type="signal peptide" evidence="1">
    <location>
        <begin position="1"/>
        <end position="23"/>
    </location>
</feature>
<dbReference type="Proteomes" id="UP000744980">
    <property type="component" value="Unassembled WGS sequence"/>
</dbReference>
<keyword evidence="3" id="KW-1185">Reference proteome</keyword>
<feature type="chain" id="PRO_5043397401" description="Outer membrane protein beta-barrel domain-containing protein" evidence="1">
    <location>
        <begin position="24"/>
        <end position="263"/>
    </location>
</feature>
<dbReference type="SUPFAM" id="SSF56925">
    <property type="entry name" value="OMPA-like"/>
    <property type="match status" value="1"/>
</dbReference>
<keyword evidence="1" id="KW-0732">Signal</keyword>
<organism evidence="2 3">
    <name type="scientific">Ensifer canadensis</name>
    <dbReference type="NCBI Taxonomy" id="555315"/>
    <lineage>
        <taxon>Bacteria</taxon>
        <taxon>Pseudomonadati</taxon>
        <taxon>Pseudomonadota</taxon>
        <taxon>Alphaproteobacteria</taxon>
        <taxon>Hyphomicrobiales</taxon>
        <taxon>Rhizobiaceae</taxon>
        <taxon>Sinorhizobium/Ensifer group</taxon>
        <taxon>Ensifer</taxon>
    </lineage>
</organism>
<name>A0AAW4FK52_9HYPH</name>
<dbReference type="EMBL" id="WXFA01000009">
    <property type="protein sequence ID" value="MBM3092412.1"/>
    <property type="molecule type" value="Genomic_DNA"/>
</dbReference>
<evidence type="ECO:0008006" key="4">
    <source>
        <dbReference type="Google" id="ProtNLM"/>
    </source>
</evidence>
<protein>
    <recommendedName>
        <fullName evidence="4">Outer membrane protein beta-barrel domain-containing protein</fullName>
    </recommendedName>
</protein>
<dbReference type="InterPro" id="IPR011250">
    <property type="entry name" value="OMP/PagP_B-barrel"/>
</dbReference>
<dbReference type="RefSeq" id="WP_025427681.1">
    <property type="nucleotide sequence ID" value="NZ_CP083370.1"/>
</dbReference>
<accession>A0AAW4FK52</accession>
<evidence type="ECO:0000256" key="1">
    <source>
        <dbReference type="SAM" id="SignalP"/>
    </source>
</evidence>
<reference evidence="2 3" key="1">
    <citation type="submission" date="2020-01" db="EMBL/GenBank/DDBJ databases">
        <title>Draft genome assembly of Ensifer adhaerens T173.</title>
        <authorList>
            <person name="Craig J.E."/>
            <person name="Stinchcombe J.R."/>
        </authorList>
    </citation>
    <scope>NUCLEOTIDE SEQUENCE [LARGE SCALE GENOMIC DNA]</scope>
    <source>
        <strain evidence="2 3">T173</strain>
    </source>
</reference>
<evidence type="ECO:0000313" key="2">
    <source>
        <dbReference type="EMBL" id="MBM3092412.1"/>
    </source>
</evidence>
<gene>
    <name evidence="2" type="ORF">GFB56_16550</name>
</gene>
<dbReference type="AlphaFoldDB" id="A0AAW4FK52"/>
<evidence type="ECO:0000313" key="3">
    <source>
        <dbReference type="Proteomes" id="UP000744980"/>
    </source>
</evidence>